<name>A0A8J3BXB2_9ACTN</name>
<dbReference type="InterPro" id="IPR004358">
    <property type="entry name" value="Sig_transdc_His_kin-like_C"/>
</dbReference>
<keyword evidence="12" id="KW-1133">Transmembrane helix</keyword>
<dbReference type="InterPro" id="IPR005467">
    <property type="entry name" value="His_kinase_dom"/>
</dbReference>
<keyword evidence="6" id="KW-0547">Nucleotide-binding</keyword>
<dbReference type="EC" id="2.7.13.3" evidence="3"/>
<sequence length="424" mass="44444">MTVADAAERGIVRRARWRMGLGVGLAVGALLALLGGIAYAALAHSQERQIHRELAWAAQHGRLAGPPGCTWIVIVDGPAVRYGLAPPPSGFPLRPPVARVSAGATGETSTVRRDGTVYYVRTQPRGDAVVQVIFDARFQMADRRHLLAAFALAAGVGLLAALITGLIVGDRAVAPLVEALGKQRRFVADASHELRTPIAQLHTRAQLLARRARGDVSERDGRDFDRLIASTRRLAEIVDELLLSARLAAVPADHAGSVVDLAALARSAVAAEAERATSRGVSVTLVSAGEPVAVPGIESALRRVVSELLSNALTHTPAGGGVTVEVGVRNAGAELVVADTGAGFPPSDADRLFDRFHRGAGAGERRFGLGLALLHEVVTSHRGRITADGEPGRGARFTVRLPLAAPMTPASPAPPQRSLRRLGV</sequence>
<dbReference type="InterPro" id="IPR003661">
    <property type="entry name" value="HisK_dim/P_dom"/>
</dbReference>
<evidence type="ECO:0000313" key="14">
    <source>
        <dbReference type="EMBL" id="GGK80395.1"/>
    </source>
</evidence>
<dbReference type="SMART" id="SM00387">
    <property type="entry name" value="HATPase_c"/>
    <property type="match status" value="1"/>
</dbReference>
<dbReference type="PROSITE" id="PS50109">
    <property type="entry name" value="HIS_KIN"/>
    <property type="match status" value="1"/>
</dbReference>
<feature type="region of interest" description="Disordered" evidence="11">
    <location>
        <begin position="405"/>
        <end position="424"/>
    </location>
</feature>
<evidence type="ECO:0000256" key="4">
    <source>
        <dbReference type="ARBA" id="ARBA00022553"/>
    </source>
</evidence>
<evidence type="ECO:0000256" key="10">
    <source>
        <dbReference type="ARBA" id="ARBA00039401"/>
    </source>
</evidence>
<evidence type="ECO:0000256" key="2">
    <source>
        <dbReference type="ARBA" id="ARBA00004236"/>
    </source>
</evidence>
<reference evidence="14" key="2">
    <citation type="submission" date="2020-09" db="EMBL/GenBank/DDBJ databases">
        <authorList>
            <person name="Sun Q."/>
            <person name="Zhou Y."/>
        </authorList>
    </citation>
    <scope>NUCLEOTIDE SEQUENCE</scope>
    <source>
        <strain evidence="14">CGMCC 4.7299</strain>
    </source>
</reference>
<dbReference type="SUPFAM" id="SSF55874">
    <property type="entry name" value="ATPase domain of HSP90 chaperone/DNA topoisomerase II/histidine kinase"/>
    <property type="match status" value="1"/>
</dbReference>
<dbReference type="Proteomes" id="UP000656042">
    <property type="component" value="Unassembled WGS sequence"/>
</dbReference>
<reference evidence="14" key="1">
    <citation type="journal article" date="2014" name="Int. J. Syst. Evol. Microbiol.">
        <title>Complete genome sequence of Corynebacterium casei LMG S-19264T (=DSM 44701T), isolated from a smear-ripened cheese.</title>
        <authorList>
            <consortium name="US DOE Joint Genome Institute (JGI-PGF)"/>
            <person name="Walter F."/>
            <person name="Albersmeier A."/>
            <person name="Kalinowski J."/>
            <person name="Ruckert C."/>
        </authorList>
    </citation>
    <scope>NUCLEOTIDE SEQUENCE</scope>
    <source>
        <strain evidence="14">CGMCC 4.7299</strain>
    </source>
</reference>
<evidence type="ECO:0000256" key="9">
    <source>
        <dbReference type="ARBA" id="ARBA00023012"/>
    </source>
</evidence>
<evidence type="ECO:0000256" key="1">
    <source>
        <dbReference type="ARBA" id="ARBA00000085"/>
    </source>
</evidence>
<dbReference type="RefSeq" id="WP_229715621.1">
    <property type="nucleotide sequence ID" value="NZ_BMMX01000003.1"/>
</dbReference>
<evidence type="ECO:0000259" key="13">
    <source>
        <dbReference type="PROSITE" id="PS50109"/>
    </source>
</evidence>
<comment type="caution">
    <text evidence="14">The sequence shown here is derived from an EMBL/GenBank/DDBJ whole genome shotgun (WGS) entry which is preliminary data.</text>
</comment>
<dbReference type="InterPro" id="IPR036890">
    <property type="entry name" value="HATPase_C_sf"/>
</dbReference>
<evidence type="ECO:0000256" key="6">
    <source>
        <dbReference type="ARBA" id="ARBA00022741"/>
    </source>
</evidence>
<evidence type="ECO:0000313" key="15">
    <source>
        <dbReference type="Proteomes" id="UP000656042"/>
    </source>
</evidence>
<dbReference type="GO" id="GO:0000155">
    <property type="term" value="F:phosphorelay sensor kinase activity"/>
    <property type="evidence" value="ECO:0007669"/>
    <property type="project" value="InterPro"/>
</dbReference>
<dbReference type="GO" id="GO:0007234">
    <property type="term" value="P:osmosensory signaling via phosphorelay pathway"/>
    <property type="evidence" value="ECO:0007669"/>
    <property type="project" value="TreeGrafter"/>
</dbReference>
<feature type="domain" description="Histidine kinase" evidence="13">
    <location>
        <begin position="189"/>
        <end position="405"/>
    </location>
</feature>
<dbReference type="GO" id="GO:0005886">
    <property type="term" value="C:plasma membrane"/>
    <property type="evidence" value="ECO:0007669"/>
    <property type="project" value="UniProtKB-SubCell"/>
</dbReference>
<dbReference type="Gene3D" id="3.30.565.10">
    <property type="entry name" value="Histidine kinase-like ATPase, C-terminal domain"/>
    <property type="match status" value="1"/>
</dbReference>
<comment type="catalytic activity">
    <reaction evidence="1">
        <text>ATP + protein L-histidine = ADP + protein N-phospho-L-histidine.</text>
        <dbReference type="EC" id="2.7.13.3"/>
    </reaction>
</comment>
<evidence type="ECO:0000256" key="11">
    <source>
        <dbReference type="SAM" id="MobiDB-lite"/>
    </source>
</evidence>
<dbReference type="PRINTS" id="PR00344">
    <property type="entry name" value="BCTRLSENSOR"/>
</dbReference>
<evidence type="ECO:0000256" key="8">
    <source>
        <dbReference type="ARBA" id="ARBA00022840"/>
    </source>
</evidence>
<comment type="subcellular location">
    <subcellularLocation>
        <location evidence="2">Cell membrane</location>
    </subcellularLocation>
</comment>
<evidence type="ECO:0000256" key="3">
    <source>
        <dbReference type="ARBA" id="ARBA00012438"/>
    </source>
</evidence>
<proteinExistence type="predicted"/>
<dbReference type="Pfam" id="PF00512">
    <property type="entry name" value="HisKA"/>
    <property type="match status" value="1"/>
</dbReference>
<dbReference type="InterPro" id="IPR003594">
    <property type="entry name" value="HATPase_dom"/>
</dbReference>
<keyword evidence="15" id="KW-1185">Reference proteome</keyword>
<dbReference type="SMART" id="SM00388">
    <property type="entry name" value="HisKA"/>
    <property type="match status" value="1"/>
</dbReference>
<dbReference type="CDD" id="cd00082">
    <property type="entry name" value="HisKA"/>
    <property type="match status" value="1"/>
</dbReference>
<dbReference type="Gene3D" id="1.10.287.130">
    <property type="match status" value="1"/>
</dbReference>
<keyword evidence="7 14" id="KW-0418">Kinase</keyword>
<dbReference type="EMBL" id="BMMX01000003">
    <property type="protein sequence ID" value="GGK80395.1"/>
    <property type="molecule type" value="Genomic_DNA"/>
</dbReference>
<dbReference type="GO" id="GO:0005524">
    <property type="term" value="F:ATP binding"/>
    <property type="evidence" value="ECO:0007669"/>
    <property type="project" value="UniProtKB-KW"/>
</dbReference>
<keyword evidence="4" id="KW-0597">Phosphoprotein</keyword>
<dbReference type="InterPro" id="IPR036097">
    <property type="entry name" value="HisK_dim/P_sf"/>
</dbReference>
<keyword evidence="12" id="KW-0472">Membrane</keyword>
<keyword evidence="12" id="KW-0812">Transmembrane</keyword>
<dbReference type="AlphaFoldDB" id="A0A8J3BXB2"/>
<gene>
    <name evidence="14" type="ORF">GCM10012284_12880</name>
</gene>
<dbReference type="GO" id="GO:0030295">
    <property type="term" value="F:protein kinase activator activity"/>
    <property type="evidence" value="ECO:0007669"/>
    <property type="project" value="TreeGrafter"/>
</dbReference>
<accession>A0A8J3BXB2</accession>
<dbReference type="Pfam" id="PF02518">
    <property type="entry name" value="HATPase_c"/>
    <property type="match status" value="1"/>
</dbReference>
<evidence type="ECO:0000256" key="5">
    <source>
        <dbReference type="ARBA" id="ARBA00022679"/>
    </source>
</evidence>
<dbReference type="SUPFAM" id="SSF47384">
    <property type="entry name" value="Homodimeric domain of signal transducing histidine kinase"/>
    <property type="match status" value="1"/>
</dbReference>
<keyword evidence="5" id="KW-0808">Transferase</keyword>
<dbReference type="PANTHER" id="PTHR42878">
    <property type="entry name" value="TWO-COMPONENT HISTIDINE KINASE"/>
    <property type="match status" value="1"/>
</dbReference>
<protein>
    <recommendedName>
        <fullName evidence="10">Sensor-like histidine kinase SenX3</fullName>
        <ecNumber evidence="3">2.7.13.3</ecNumber>
    </recommendedName>
</protein>
<organism evidence="14 15">
    <name type="scientific">Mangrovihabitans endophyticus</name>
    <dbReference type="NCBI Taxonomy" id="1751298"/>
    <lineage>
        <taxon>Bacteria</taxon>
        <taxon>Bacillati</taxon>
        <taxon>Actinomycetota</taxon>
        <taxon>Actinomycetes</taxon>
        <taxon>Micromonosporales</taxon>
        <taxon>Micromonosporaceae</taxon>
        <taxon>Mangrovihabitans</taxon>
    </lineage>
</organism>
<feature type="transmembrane region" description="Helical" evidence="12">
    <location>
        <begin position="20"/>
        <end position="42"/>
    </location>
</feature>
<dbReference type="InterPro" id="IPR050351">
    <property type="entry name" value="BphY/WalK/GraS-like"/>
</dbReference>
<evidence type="ECO:0000256" key="12">
    <source>
        <dbReference type="SAM" id="Phobius"/>
    </source>
</evidence>
<dbReference type="GO" id="GO:0000156">
    <property type="term" value="F:phosphorelay response regulator activity"/>
    <property type="evidence" value="ECO:0007669"/>
    <property type="project" value="TreeGrafter"/>
</dbReference>
<dbReference type="PANTHER" id="PTHR42878:SF7">
    <property type="entry name" value="SENSOR HISTIDINE KINASE GLRK"/>
    <property type="match status" value="1"/>
</dbReference>
<keyword evidence="9" id="KW-0902">Two-component regulatory system</keyword>
<keyword evidence="8" id="KW-0067">ATP-binding</keyword>
<feature type="transmembrane region" description="Helical" evidence="12">
    <location>
        <begin position="146"/>
        <end position="168"/>
    </location>
</feature>
<evidence type="ECO:0000256" key="7">
    <source>
        <dbReference type="ARBA" id="ARBA00022777"/>
    </source>
</evidence>